<dbReference type="InterPro" id="IPR038334">
    <property type="entry name" value="NleF_sf"/>
</dbReference>
<gene>
    <name evidence="1" type="ORF">C5K18_20280</name>
</gene>
<dbReference type="RefSeq" id="WP_005026553.1">
    <property type="nucleotide sequence ID" value="NZ_CP026806.1"/>
</dbReference>
<dbReference type="AlphaFoldDB" id="A0A2S8D8H7"/>
<protein>
    <submittedName>
        <fullName evidence="1">Non-LEE-encoded type III effector F</fullName>
    </submittedName>
</protein>
<sequence length="45" mass="5245">MTTTELFWDLNAIKWLVEGRGDDVSPFENIPVPDITYNKEAWQFG</sequence>
<comment type="caution">
    <text evidence="1">The sequence shown here is derived from an EMBL/GenBank/DDBJ whole genome shotgun (WGS) entry which is preliminary data.</text>
</comment>
<dbReference type="Proteomes" id="UP000238186">
    <property type="component" value="Unassembled WGS sequence"/>
</dbReference>
<name>A0A2S8D8H7_SHIDY</name>
<organism evidence="1 2">
    <name type="scientific">Shigella dysenteriae</name>
    <dbReference type="NCBI Taxonomy" id="622"/>
    <lineage>
        <taxon>Bacteria</taxon>
        <taxon>Pseudomonadati</taxon>
        <taxon>Pseudomonadota</taxon>
        <taxon>Gammaproteobacteria</taxon>
        <taxon>Enterobacterales</taxon>
        <taxon>Enterobacteriaceae</taxon>
        <taxon>Shigella</taxon>
    </lineage>
</organism>
<evidence type="ECO:0000313" key="1">
    <source>
        <dbReference type="EMBL" id="PQN02053.1"/>
    </source>
</evidence>
<reference evidence="1 2" key="1">
    <citation type="submission" date="2018-02" db="EMBL/GenBank/DDBJ databases">
        <title>Distribution and characterization of Shiga toxin converting temperate phage carried by Shigella flexneri in Hispaniola.</title>
        <authorList>
            <person name="Fogolari M."/>
            <person name="Mavian C."/>
            <person name="Angeletti S."/>
            <person name="Salemi M."/>
            <person name="Lampel K.A."/>
            <person name="Maurelli A.T."/>
        </authorList>
    </citation>
    <scope>NUCLEOTIDE SEQUENCE [LARGE SCALE GENOMIC DNA]</scope>
    <source>
        <strain evidence="1 2">BS979</strain>
    </source>
</reference>
<dbReference type="EMBL" id="PUGT01000402">
    <property type="protein sequence ID" value="PQN02053.1"/>
    <property type="molecule type" value="Genomic_DNA"/>
</dbReference>
<evidence type="ECO:0000313" key="2">
    <source>
        <dbReference type="Proteomes" id="UP000238186"/>
    </source>
</evidence>
<proteinExistence type="predicted"/>
<dbReference type="Gene3D" id="1.20.1260.90">
    <property type="match status" value="1"/>
</dbReference>
<accession>A0A2S8D8H7</accession>